<dbReference type="OrthoDB" id="5450709at2"/>
<feature type="chain" id="PRO_5008069448" description="DUF3570 domain-containing protein" evidence="1">
    <location>
        <begin position="35"/>
        <end position="1230"/>
    </location>
</feature>
<keyword evidence="3" id="KW-1185">Reference proteome</keyword>
<comment type="caution">
    <text evidence="2">The sequence shown here is derived from an EMBL/GenBank/DDBJ whole genome shotgun (WGS) entry which is preliminary data.</text>
</comment>
<accession>A0A177NR49</accession>
<name>A0A177NR49_9GAMM</name>
<dbReference type="STRING" id="980561.A1359_20965"/>
<evidence type="ECO:0008006" key="4">
    <source>
        <dbReference type="Google" id="ProtNLM"/>
    </source>
</evidence>
<feature type="signal peptide" evidence="1">
    <location>
        <begin position="1"/>
        <end position="34"/>
    </location>
</feature>
<protein>
    <recommendedName>
        <fullName evidence="4">DUF3570 domain-containing protein</fullName>
    </recommendedName>
</protein>
<dbReference type="InterPro" id="IPR021953">
    <property type="entry name" value="DUF3570"/>
</dbReference>
<proteinExistence type="predicted"/>
<dbReference type="Proteomes" id="UP000078476">
    <property type="component" value="Unassembled WGS sequence"/>
</dbReference>
<evidence type="ECO:0000313" key="3">
    <source>
        <dbReference type="Proteomes" id="UP000078476"/>
    </source>
</evidence>
<gene>
    <name evidence="2" type="ORF">A1359_20965</name>
</gene>
<evidence type="ECO:0000313" key="2">
    <source>
        <dbReference type="EMBL" id="OAI20381.1"/>
    </source>
</evidence>
<sequence length="1230" mass="133807">MRLGIIFLRVKKRHTAAILAQAAAVAAINNKALAALTGAALSLPGLNAQAAIPSNSIKTNASYGHYQESDNRMQVDIYHADAVIPLSDRLEFAFSLDRDTYSGATPAFSLPTTVTNLPKYGLKDDGGTVNEARPADLVSAASGGVTATDLTQFNLNLFTEYKDGIDTADALISAQRDSNISSLEQINKTTQAVLAQTYVIDLATNEDNFFLTASPMGVLIPDLIASYEANRASIVTNLANVPQTIAAPATISFPASLMNQSSYSGAANIAPVAGGNCTGSANLGCYYENDMVVGIVQDTSNNTAHLHRISNGLRDRKLGYHSDSAGVYVRNQESKIFSLVSLDFNAPISADNPGTGPNDFWEILGYSSALNPNLDTAPNSGPAVVRKNIPNGFSGTVLFNDNPAWGSIGAFWIHYNGYQQTPTDGKAFSMELDNIVVAPVANIADLNALYKQQLVDLNNYFNAELVNLAADPVAMANLITTYNQDLAQVTADYKTAATQTNQNFVDGKTEQETVANNLSAQASIALYTQVLNKLVPTGTPAVERFQMQPQETRSMPQFTARYYFDATTLSITGGLSDEPDFLSNFGSANVSHEFNDKLTTVSAGYGINSNTITRSSGSHAGHADHLASYGPADYPDLNDESLFHNFNAGISQILSKNTLYNFTANYSRQTGYLSNPYKYVYVRGEVTPEEYYQMYSNPEGVNWDSITQLEMVGLELFRDKRPDERNIWSLSNRLNQYIPQLDASVHFDYRFFIDDWGINSHTLELKWYQSLPGGWTVTPGLRYYSQSQADFFAPYFLSPRADGNYSSDFRLSAFGDLSGGVTVSKQFARGISVEAGMEYVTHSGSLKLGGGGVGDYADFNYYIAHANLSIDLGARPLSIGEHSEHNMHHHHHGAPVPAGVMFGHMMNQADDIMIGYRYQYSAQSGSMRNGSDPISDALLVSTACAGNANGCLYKPTNMHMQMHMLDLMYAPTDWLNIMLMPQLMSMDMGMSQPLRAFEGTEEADYGHHAGTTHNSNDIGDTVVTALVKIVDDGKHHLHTGIGMSAPTGAIDAQLTPPVLESTAGTQTVPNSAVLQDYGMQLGSGTWDFKPSLTYTGHMDDWGWGGQLNGVKRLGKNKYGYAYGDIFQATGWGSYNIFNWLSATVRGVYTWQDKIQGATTQNHENVSPVDFTNNYGGQYWDVGMGLNLSVPEGQFAGHNLSVEWLQPVASDFNGSQLDRDGALTATWSYTF</sequence>
<organism evidence="2 3">
    <name type="scientific">Methylomonas lenta</name>
    <dbReference type="NCBI Taxonomy" id="980561"/>
    <lineage>
        <taxon>Bacteria</taxon>
        <taxon>Pseudomonadati</taxon>
        <taxon>Pseudomonadota</taxon>
        <taxon>Gammaproteobacteria</taxon>
        <taxon>Methylococcales</taxon>
        <taxon>Methylococcaceae</taxon>
        <taxon>Methylomonas</taxon>
    </lineage>
</organism>
<dbReference type="EMBL" id="LUUI01000047">
    <property type="protein sequence ID" value="OAI20381.1"/>
    <property type="molecule type" value="Genomic_DNA"/>
</dbReference>
<reference evidence="2 3" key="1">
    <citation type="submission" date="2016-03" db="EMBL/GenBank/DDBJ databases">
        <authorList>
            <person name="Ploux O."/>
        </authorList>
    </citation>
    <scope>NUCLEOTIDE SEQUENCE [LARGE SCALE GENOMIC DNA]</scope>
    <source>
        <strain evidence="2 3">R-45370</strain>
    </source>
</reference>
<dbReference type="Pfam" id="PF12094">
    <property type="entry name" value="DUF3570"/>
    <property type="match status" value="2"/>
</dbReference>
<dbReference type="RefSeq" id="WP_066978012.1">
    <property type="nucleotide sequence ID" value="NZ_LUUI01000047.1"/>
</dbReference>
<dbReference type="AlphaFoldDB" id="A0A177NR49"/>
<keyword evidence="1" id="KW-0732">Signal</keyword>
<evidence type="ECO:0000256" key="1">
    <source>
        <dbReference type="SAM" id="SignalP"/>
    </source>
</evidence>